<dbReference type="GO" id="GO:0022857">
    <property type="term" value="F:transmembrane transporter activity"/>
    <property type="evidence" value="ECO:0007669"/>
    <property type="project" value="InterPro"/>
</dbReference>
<reference evidence="10 11" key="1">
    <citation type="submission" date="2015-12" db="EMBL/GenBank/DDBJ databases">
        <title>Genome sequence of Tistrella mobilis MCCC 1A02139.</title>
        <authorList>
            <person name="Lu L."/>
            <person name="Lai Q."/>
            <person name="Shao Z."/>
            <person name="Qian P."/>
        </authorList>
    </citation>
    <scope>NUCLEOTIDE SEQUENCE [LARGE SCALE GENOMIC DNA]</scope>
    <source>
        <strain evidence="10 11">MCCC 1A02139</strain>
    </source>
</reference>
<comment type="caution">
    <text evidence="10">The sequence shown here is derived from an EMBL/GenBank/DDBJ whole genome shotgun (WGS) entry which is preliminary data.</text>
</comment>
<feature type="transmembrane region" description="Helical" evidence="9">
    <location>
        <begin position="227"/>
        <end position="252"/>
    </location>
</feature>
<dbReference type="Pfam" id="PF02653">
    <property type="entry name" value="BPD_transp_2"/>
    <property type="match status" value="1"/>
</dbReference>
<protein>
    <submittedName>
        <fullName evidence="10">ABC transporter permease</fullName>
    </submittedName>
</protein>
<accession>A0A161R392</accession>
<evidence type="ECO:0000256" key="8">
    <source>
        <dbReference type="ARBA" id="ARBA00037998"/>
    </source>
</evidence>
<dbReference type="OrthoDB" id="8126477at2"/>
<name>A0A161R392_9PROT</name>
<comment type="similarity">
    <text evidence="8">Belongs to the binding-protein-dependent transport system permease family. LivHM subfamily.</text>
</comment>
<evidence type="ECO:0000313" key="10">
    <source>
        <dbReference type="EMBL" id="KYO52279.1"/>
    </source>
</evidence>
<dbReference type="InterPro" id="IPR052157">
    <property type="entry name" value="BCAA_transport_permease"/>
</dbReference>
<dbReference type="GeneID" id="97239673"/>
<feature type="transmembrane region" description="Helical" evidence="9">
    <location>
        <begin position="190"/>
        <end position="215"/>
    </location>
</feature>
<dbReference type="GO" id="GO:0006865">
    <property type="term" value="P:amino acid transport"/>
    <property type="evidence" value="ECO:0007669"/>
    <property type="project" value="UniProtKB-KW"/>
</dbReference>
<evidence type="ECO:0000256" key="4">
    <source>
        <dbReference type="ARBA" id="ARBA00022692"/>
    </source>
</evidence>
<keyword evidence="7 9" id="KW-0472">Membrane</keyword>
<feature type="transmembrane region" description="Helical" evidence="9">
    <location>
        <begin position="272"/>
        <end position="295"/>
    </location>
</feature>
<dbReference type="PANTHER" id="PTHR11795">
    <property type="entry name" value="BRANCHED-CHAIN AMINO ACID TRANSPORT SYSTEM PERMEASE PROTEIN LIVH"/>
    <property type="match status" value="1"/>
</dbReference>
<evidence type="ECO:0000256" key="7">
    <source>
        <dbReference type="ARBA" id="ARBA00023136"/>
    </source>
</evidence>
<comment type="subcellular location">
    <subcellularLocation>
        <location evidence="1">Cell membrane</location>
        <topology evidence="1">Multi-pass membrane protein</topology>
    </subcellularLocation>
</comment>
<keyword evidence="6 9" id="KW-1133">Transmembrane helix</keyword>
<evidence type="ECO:0000313" key="11">
    <source>
        <dbReference type="Proteomes" id="UP000075787"/>
    </source>
</evidence>
<keyword evidence="4 9" id="KW-0812">Transmembrane</keyword>
<dbReference type="PANTHER" id="PTHR11795:SF442">
    <property type="entry name" value="ABC TRANSPORTER ATP-BINDING PROTEIN"/>
    <property type="match status" value="1"/>
</dbReference>
<feature type="transmembrane region" description="Helical" evidence="9">
    <location>
        <begin position="96"/>
        <end position="114"/>
    </location>
</feature>
<dbReference type="AlphaFoldDB" id="A0A161R392"/>
<sequence length="305" mass="31785">MSTLLIEQILNGLQYGAMLFLLASGLTLIFGIMGVINLTHGSFYMVGAFCAAYAATATGSFAAAVLAALAGAGLYGLVMELVVIRRLYARDHLDQVLATFGMILFTNELVSVVFGRTPPFMDIPSFLTGTVALLPGLSYPVVRLAFILVGAVVAIGLWLLITRTRIGMLIRAGADDRAMVDALGVDIRRLFSLVFALGAVLCGLAGVMTAPLLAVEIGMGERILITTFVVIVVGGVGSVRGAAVGALIVGMIDSLGRAYIPITLYELLPPEIASTLAAGLVSASIYVAMAAILLVRPRGLLPARG</sequence>
<evidence type="ECO:0000256" key="1">
    <source>
        <dbReference type="ARBA" id="ARBA00004651"/>
    </source>
</evidence>
<feature type="transmembrane region" description="Helical" evidence="9">
    <location>
        <begin position="42"/>
        <end position="75"/>
    </location>
</feature>
<proteinExistence type="inferred from homology"/>
<dbReference type="Proteomes" id="UP000075787">
    <property type="component" value="Unassembled WGS sequence"/>
</dbReference>
<dbReference type="GO" id="GO:0005886">
    <property type="term" value="C:plasma membrane"/>
    <property type="evidence" value="ECO:0007669"/>
    <property type="project" value="UniProtKB-SubCell"/>
</dbReference>
<evidence type="ECO:0000256" key="6">
    <source>
        <dbReference type="ARBA" id="ARBA00022989"/>
    </source>
</evidence>
<dbReference type="RefSeq" id="WP_062764393.1">
    <property type="nucleotide sequence ID" value="NZ_CP121043.1"/>
</dbReference>
<organism evidence="10 11">
    <name type="scientific">Tistrella mobilis</name>
    <dbReference type="NCBI Taxonomy" id="171437"/>
    <lineage>
        <taxon>Bacteria</taxon>
        <taxon>Pseudomonadati</taxon>
        <taxon>Pseudomonadota</taxon>
        <taxon>Alphaproteobacteria</taxon>
        <taxon>Geminicoccales</taxon>
        <taxon>Geminicoccaceae</taxon>
        <taxon>Tistrella</taxon>
    </lineage>
</organism>
<evidence type="ECO:0000256" key="2">
    <source>
        <dbReference type="ARBA" id="ARBA00022448"/>
    </source>
</evidence>
<feature type="transmembrane region" description="Helical" evidence="9">
    <location>
        <begin position="144"/>
        <end position="161"/>
    </location>
</feature>
<evidence type="ECO:0000256" key="5">
    <source>
        <dbReference type="ARBA" id="ARBA00022970"/>
    </source>
</evidence>
<dbReference type="EMBL" id="LPZR01000157">
    <property type="protein sequence ID" value="KYO52279.1"/>
    <property type="molecule type" value="Genomic_DNA"/>
</dbReference>
<keyword evidence="2" id="KW-0813">Transport</keyword>
<dbReference type="InterPro" id="IPR001851">
    <property type="entry name" value="ABC_transp_permease"/>
</dbReference>
<feature type="transmembrane region" description="Helical" evidence="9">
    <location>
        <begin position="12"/>
        <end position="36"/>
    </location>
</feature>
<evidence type="ECO:0000256" key="3">
    <source>
        <dbReference type="ARBA" id="ARBA00022475"/>
    </source>
</evidence>
<evidence type="ECO:0000256" key="9">
    <source>
        <dbReference type="SAM" id="Phobius"/>
    </source>
</evidence>
<keyword evidence="5" id="KW-0029">Amino-acid transport</keyword>
<keyword evidence="3" id="KW-1003">Cell membrane</keyword>
<dbReference type="CDD" id="cd06582">
    <property type="entry name" value="TM_PBP1_LivH_like"/>
    <property type="match status" value="1"/>
</dbReference>
<gene>
    <name evidence="10" type="ORF">AUP44_00575</name>
</gene>